<keyword evidence="6" id="KW-0680">Restriction system</keyword>
<dbReference type="InterPro" id="IPR038333">
    <property type="entry name" value="T1MK-like_N_sf"/>
</dbReference>
<evidence type="ECO:0000313" key="11">
    <source>
        <dbReference type="EMBL" id="MDP0589079.1"/>
    </source>
</evidence>
<dbReference type="GO" id="GO:0009007">
    <property type="term" value="F:site-specific DNA-methyltransferase (adenine-specific) activity"/>
    <property type="evidence" value="ECO:0007669"/>
    <property type="project" value="UniProtKB-EC"/>
</dbReference>
<evidence type="ECO:0000256" key="3">
    <source>
        <dbReference type="ARBA" id="ARBA00022603"/>
    </source>
</evidence>
<gene>
    <name evidence="11" type="ORF">QS748_07730</name>
</gene>
<dbReference type="GO" id="GO:0032259">
    <property type="term" value="P:methylation"/>
    <property type="evidence" value="ECO:0007669"/>
    <property type="project" value="UniProtKB-KW"/>
</dbReference>
<evidence type="ECO:0000256" key="8">
    <source>
        <dbReference type="SAM" id="MobiDB-lite"/>
    </source>
</evidence>
<proteinExistence type="inferred from homology"/>
<reference evidence="11 12" key="1">
    <citation type="journal article" date="2023" name="bioRxiv">
        <title>An intranuclear bacterial parasite of deep-sea mussels expresses apoptosis inhibitors acquired from its host.</title>
        <authorList>
            <person name="Gonzalez Porras M.A."/>
            <person name="Assie A."/>
            <person name="Tietjen M."/>
            <person name="Violette M."/>
            <person name="Kleiner M."/>
            <person name="Gruber-Vodicka H."/>
            <person name="Dubilier N."/>
            <person name="Leisch N."/>
        </authorList>
    </citation>
    <scope>NUCLEOTIDE SEQUENCE [LARGE SCALE GENOMIC DNA]</scope>
    <source>
        <strain evidence="11">IAP13</strain>
    </source>
</reference>
<dbReference type="GO" id="GO:0009307">
    <property type="term" value="P:DNA restriction-modification system"/>
    <property type="evidence" value="ECO:0007669"/>
    <property type="project" value="UniProtKB-KW"/>
</dbReference>
<dbReference type="Pfam" id="PF12161">
    <property type="entry name" value="HsdM_N"/>
    <property type="match status" value="1"/>
</dbReference>
<dbReference type="Pfam" id="PF02384">
    <property type="entry name" value="N6_Mtase"/>
    <property type="match status" value="1"/>
</dbReference>
<feature type="domain" description="N6 adenine-specific DNA methyltransferase N-terminal" evidence="10">
    <location>
        <begin position="10"/>
        <end position="157"/>
    </location>
</feature>
<keyword evidence="3 11" id="KW-0489">Methyltransferase</keyword>
<dbReference type="InterPro" id="IPR004546">
    <property type="entry name" value="Restrct_endonuc_T1M"/>
</dbReference>
<keyword evidence="5" id="KW-0949">S-adenosyl-L-methionine</keyword>
<dbReference type="InterPro" id="IPR003356">
    <property type="entry name" value="DNA_methylase_A-5"/>
</dbReference>
<dbReference type="PANTHER" id="PTHR42933">
    <property type="entry name" value="SLR6095 PROTEIN"/>
    <property type="match status" value="1"/>
</dbReference>
<dbReference type="NCBIfam" id="TIGR00497">
    <property type="entry name" value="hsdM"/>
    <property type="match status" value="1"/>
</dbReference>
<evidence type="ECO:0000259" key="9">
    <source>
        <dbReference type="Pfam" id="PF02384"/>
    </source>
</evidence>
<dbReference type="GO" id="GO:0008170">
    <property type="term" value="F:N-methyltransferase activity"/>
    <property type="evidence" value="ECO:0007669"/>
    <property type="project" value="InterPro"/>
</dbReference>
<feature type="compositionally biased region" description="Basic and acidic residues" evidence="8">
    <location>
        <begin position="253"/>
        <end position="267"/>
    </location>
</feature>
<evidence type="ECO:0000256" key="7">
    <source>
        <dbReference type="ARBA" id="ARBA00047942"/>
    </source>
</evidence>
<protein>
    <recommendedName>
        <fullName evidence="2">site-specific DNA-methyltransferase (adenine-specific)</fullName>
        <ecNumber evidence="2">2.1.1.72</ecNumber>
    </recommendedName>
</protein>
<evidence type="ECO:0000256" key="6">
    <source>
        <dbReference type="ARBA" id="ARBA00022747"/>
    </source>
</evidence>
<keyword evidence="4 11" id="KW-0808">Transferase</keyword>
<comment type="catalytic activity">
    <reaction evidence="7">
        <text>a 2'-deoxyadenosine in DNA + S-adenosyl-L-methionine = an N(6)-methyl-2'-deoxyadenosine in DNA + S-adenosyl-L-homocysteine + H(+)</text>
        <dbReference type="Rhea" id="RHEA:15197"/>
        <dbReference type="Rhea" id="RHEA-COMP:12418"/>
        <dbReference type="Rhea" id="RHEA-COMP:12419"/>
        <dbReference type="ChEBI" id="CHEBI:15378"/>
        <dbReference type="ChEBI" id="CHEBI:57856"/>
        <dbReference type="ChEBI" id="CHEBI:59789"/>
        <dbReference type="ChEBI" id="CHEBI:90615"/>
        <dbReference type="ChEBI" id="CHEBI:90616"/>
        <dbReference type="EC" id="2.1.1.72"/>
    </reaction>
</comment>
<keyword evidence="12" id="KW-1185">Reference proteome</keyword>
<evidence type="ECO:0000313" key="12">
    <source>
        <dbReference type="Proteomes" id="UP001178148"/>
    </source>
</evidence>
<evidence type="ECO:0000256" key="5">
    <source>
        <dbReference type="ARBA" id="ARBA00022691"/>
    </source>
</evidence>
<evidence type="ECO:0000256" key="4">
    <source>
        <dbReference type="ARBA" id="ARBA00022679"/>
    </source>
</evidence>
<dbReference type="EC" id="2.1.1.72" evidence="2"/>
<comment type="similarity">
    <text evidence="1">Belongs to the N(4)/N(6)-methyltransferase family.</text>
</comment>
<dbReference type="EMBL" id="JASXSV010000010">
    <property type="protein sequence ID" value="MDP0589079.1"/>
    <property type="molecule type" value="Genomic_DNA"/>
</dbReference>
<evidence type="ECO:0000256" key="1">
    <source>
        <dbReference type="ARBA" id="ARBA00006594"/>
    </source>
</evidence>
<feature type="region of interest" description="Disordered" evidence="8">
    <location>
        <begin position="235"/>
        <end position="267"/>
    </location>
</feature>
<name>A0AA90ST23_9GAMM</name>
<comment type="caution">
    <text evidence="11">The sequence shown here is derived from an EMBL/GenBank/DDBJ whole genome shotgun (WGS) entry which is preliminary data.</text>
</comment>
<dbReference type="SUPFAM" id="SSF53335">
    <property type="entry name" value="S-adenosyl-L-methionine-dependent methyltransferases"/>
    <property type="match status" value="1"/>
</dbReference>
<evidence type="ECO:0000259" key="10">
    <source>
        <dbReference type="Pfam" id="PF12161"/>
    </source>
</evidence>
<dbReference type="InterPro" id="IPR022749">
    <property type="entry name" value="D12N6_MeTrfase_N"/>
</dbReference>
<dbReference type="Gene3D" id="1.20.1260.30">
    <property type="match status" value="1"/>
</dbReference>
<dbReference type="PANTHER" id="PTHR42933:SF1">
    <property type="entry name" value="SITE-SPECIFIC DNA-METHYLTRANSFERASE (ADENINE-SPECIFIC)"/>
    <property type="match status" value="1"/>
</dbReference>
<feature type="domain" description="DNA methylase adenine-specific" evidence="9">
    <location>
        <begin position="171"/>
        <end position="199"/>
    </location>
</feature>
<organism evidence="11 12">
    <name type="scientific">Candidatus Endonucleibacter bathymodioli</name>
    <dbReference type="NCBI Taxonomy" id="539814"/>
    <lineage>
        <taxon>Bacteria</taxon>
        <taxon>Pseudomonadati</taxon>
        <taxon>Pseudomonadota</taxon>
        <taxon>Gammaproteobacteria</taxon>
        <taxon>Oceanospirillales</taxon>
        <taxon>Endozoicomonadaceae</taxon>
        <taxon>Candidatus Endonucleibacter</taxon>
    </lineage>
</organism>
<dbReference type="Proteomes" id="UP001178148">
    <property type="component" value="Unassembled WGS sequence"/>
</dbReference>
<evidence type="ECO:0000256" key="2">
    <source>
        <dbReference type="ARBA" id="ARBA00011900"/>
    </source>
</evidence>
<accession>A0AA90ST23</accession>
<dbReference type="AlphaFoldDB" id="A0AA90ST23"/>
<dbReference type="GO" id="GO:0003677">
    <property type="term" value="F:DNA binding"/>
    <property type="evidence" value="ECO:0007669"/>
    <property type="project" value="InterPro"/>
</dbReference>
<sequence>MTSTQQFAELKRRIWQIANDVRGTVDGWDFKQYVLGALFYRFISENFARYIEGGDKEINYAKLGDDVITYEIRDDATKTKGYFIYPSQLFSNVVARANNNKDLNTDIKEIFTDIENSDMGYASEEDIKGLFADFDTTSNRLGRTVKDKNSRLTAVLKGVNDLDFGGFEDNEIDLFGDAYEYLIGNYAANAGKSGGEFFTSACFQTHCPARYSRTEEREQGLRPCCRFRLPAPTGKEAHGGPLDRGGFLWSGDQPHDLQPRADEHVPA</sequence>
<dbReference type="InterPro" id="IPR029063">
    <property type="entry name" value="SAM-dependent_MTases_sf"/>
</dbReference>
<dbReference type="InterPro" id="IPR051537">
    <property type="entry name" value="DNA_Adenine_Mtase"/>
</dbReference>